<evidence type="ECO:0000256" key="2">
    <source>
        <dbReference type="ARBA" id="ARBA00009836"/>
    </source>
</evidence>
<protein>
    <recommendedName>
        <fullName evidence="3">2'-phosphotransferase</fullName>
        <ecNumber evidence="3">2.7.1.160</ecNumber>
    </recommendedName>
</protein>
<dbReference type="RefSeq" id="XP_786744.1">
    <property type="nucleotide sequence ID" value="XM_781651.4"/>
</dbReference>
<dbReference type="InterPro" id="IPR042081">
    <property type="entry name" value="RNA_2'-PTrans_C"/>
</dbReference>
<keyword evidence="8" id="KW-1185">Reference proteome</keyword>
<keyword evidence="5" id="KW-0520">NAD</keyword>
<dbReference type="SUPFAM" id="SSF56399">
    <property type="entry name" value="ADP-ribosylation"/>
    <property type="match status" value="1"/>
</dbReference>
<evidence type="ECO:0000256" key="4">
    <source>
        <dbReference type="ARBA" id="ARBA00022679"/>
    </source>
</evidence>
<dbReference type="GO" id="GO:0006388">
    <property type="term" value="P:tRNA splicing, via endonucleolytic cleavage and ligation"/>
    <property type="evidence" value="ECO:0000318"/>
    <property type="project" value="GO_Central"/>
</dbReference>
<dbReference type="Proteomes" id="UP000007110">
    <property type="component" value="Unassembled WGS sequence"/>
</dbReference>
<dbReference type="PANTHER" id="PTHR12684">
    <property type="entry name" value="PUTATIVE PHOSPHOTRANSFERASE"/>
    <property type="match status" value="1"/>
</dbReference>
<comment type="function">
    <text evidence="1">Catalyzes the last step of tRNA splicing, the transfer of the splice junction 2'-phosphate from ligated tRNA to NAD to produce ADP-ribose 1''-2'' cyclic phosphate.</text>
</comment>
<comment type="catalytic activity">
    <reaction evidence="6">
        <text>2'-phospho-[ligated tRNA] + NAD(+) = mature tRNA + ADP-alpha-D-ribose 1'',2''-cyclic phosphate + nicotinamide</text>
        <dbReference type="Rhea" id="RHEA:23324"/>
        <dbReference type="Rhea" id="RHEA-COMP:11106"/>
        <dbReference type="Rhea" id="RHEA-COMP:11107"/>
        <dbReference type="ChEBI" id="CHEBI:17154"/>
        <dbReference type="ChEBI" id="CHEBI:57540"/>
        <dbReference type="ChEBI" id="CHEBI:76596"/>
        <dbReference type="ChEBI" id="CHEBI:82883"/>
        <dbReference type="ChEBI" id="CHEBI:85027"/>
        <dbReference type="EC" id="2.7.1.160"/>
    </reaction>
</comment>
<accession>A0A7M7RCA9</accession>
<dbReference type="PANTHER" id="PTHR12684:SF2">
    <property type="entry name" value="TRNA 2'-PHOSPHOTRANSFERASE 1"/>
    <property type="match status" value="1"/>
</dbReference>
<dbReference type="AlphaFoldDB" id="A0A7M7RCA9"/>
<dbReference type="FunCoup" id="A0A7M7RCA9">
    <property type="interactions" value="349"/>
</dbReference>
<evidence type="ECO:0000313" key="8">
    <source>
        <dbReference type="Proteomes" id="UP000007110"/>
    </source>
</evidence>
<dbReference type="OMA" id="RHGASQM"/>
<sequence length="204" mass="23342">MDVRLSKLLSLVLRHRAQQLGFNIYPGGYVLVKDLLAHKMFKRFTEADIRRVVASNDKQRFSFKTNEETGELMICANQGHSFDVPEPELEPITDASRFRTVVHGTYFRHWDQIRRQGLKRMNRTHIHFAQGVPGADGVISGMRRSCQVMIFIDLPAALRGGVKFFLSKNGVVLSPGDKDGILRTRYFSSVMEARSRHPIAFEKH</sequence>
<dbReference type="Gene3D" id="3.20.170.30">
    <property type="match status" value="1"/>
</dbReference>
<evidence type="ECO:0000256" key="1">
    <source>
        <dbReference type="ARBA" id="ARBA00003343"/>
    </source>
</evidence>
<evidence type="ECO:0000256" key="5">
    <source>
        <dbReference type="ARBA" id="ARBA00023027"/>
    </source>
</evidence>
<reference evidence="7" key="2">
    <citation type="submission" date="2021-01" db="UniProtKB">
        <authorList>
            <consortium name="EnsemblMetazoa"/>
        </authorList>
    </citation>
    <scope>IDENTIFICATION</scope>
</reference>
<dbReference type="GO" id="GO:0000215">
    <property type="term" value="F:tRNA 2'-phosphotransferase activity"/>
    <property type="evidence" value="ECO:0000318"/>
    <property type="project" value="GO_Central"/>
</dbReference>
<dbReference type="EnsemblMetazoa" id="XM_781651">
    <property type="protein sequence ID" value="XP_786744"/>
    <property type="gene ID" value="LOC581663"/>
</dbReference>
<evidence type="ECO:0000256" key="6">
    <source>
        <dbReference type="ARBA" id="ARBA00047949"/>
    </source>
</evidence>
<dbReference type="Gene3D" id="1.10.10.970">
    <property type="entry name" value="RNA 2'-phosphotransferase, Tpt1/KptA family, N-terminal domain"/>
    <property type="match status" value="1"/>
</dbReference>
<evidence type="ECO:0000256" key="3">
    <source>
        <dbReference type="ARBA" id="ARBA00012007"/>
    </source>
</evidence>
<organism evidence="7 8">
    <name type="scientific">Strongylocentrotus purpuratus</name>
    <name type="common">Purple sea urchin</name>
    <dbReference type="NCBI Taxonomy" id="7668"/>
    <lineage>
        <taxon>Eukaryota</taxon>
        <taxon>Metazoa</taxon>
        <taxon>Echinodermata</taxon>
        <taxon>Eleutherozoa</taxon>
        <taxon>Echinozoa</taxon>
        <taxon>Echinoidea</taxon>
        <taxon>Euechinoidea</taxon>
        <taxon>Echinacea</taxon>
        <taxon>Camarodonta</taxon>
        <taxon>Echinidea</taxon>
        <taxon>Strongylocentrotidae</taxon>
        <taxon>Strongylocentrotus</taxon>
    </lineage>
</organism>
<proteinExistence type="inferred from homology"/>
<dbReference type="EC" id="2.7.1.160" evidence="3"/>
<reference evidence="8" key="1">
    <citation type="submission" date="2015-02" db="EMBL/GenBank/DDBJ databases">
        <title>Genome sequencing for Strongylocentrotus purpuratus.</title>
        <authorList>
            <person name="Murali S."/>
            <person name="Liu Y."/>
            <person name="Vee V."/>
            <person name="English A."/>
            <person name="Wang M."/>
            <person name="Skinner E."/>
            <person name="Han Y."/>
            <person name="Muzny D.M."/>
            <person name="Worley K.C."/>
            <person name="Gibbs R.A."/>
        </authorList>
    </citation>
    <scope>NUCLEOTIDE SEQUENCE</scope>
</reference>
<dbReference type="InterPro" id="IPR042080">
    <property type="entry name" value="RNA_2'-PTrans_N"/>
</dbReference>
<dbReference type="CTD" id="83707"/>
<dbReference type="Pfam" id="PF01885">
    <property type="entry name" value="PTS_2-RNA"/>
    <property type="match status" value="1"/>
</dbReference>
<dbReference type="InterPro" id="IPR002745">
    <property type="entry name" value="Ptrans_KptA/Tpt1"/>
</dbReference>
<comment type="similarity">
    <text evidence="2">Belongs to the KptA/TPT1 family.</text>
</comment>
<dbReference type="KEGG" id="spu:581663"/>
<dbReference type="OrthoDB" id="419694at2759"/>
<dbReference type="InParanoid" id="A0A7M7RCA9"/>
<evidence type="ECO:0000313" key="7">
    <source>
        <dbReference type="EnsemblMetazoa" id="XP_786744"/>
    </source>
</evidence>
<keyword evidence="4" id="KW-0808">Transferase</keyword>
<dbReference type="GeneID" id="581663"/>
<name>A0A7M7RCA9_STRPU</name>